<proteinExistence type="inferred from homology"/>
<evidence type="ECO:0000256" key="2">
    <source>
        <dbReference type="ARBA" id="ARBA00022676"/>
    </source>
</evidence>
<dbReference type="SUPFAM" id="SSF53756">
    <property type="entry name" value="UDP-Glycosyltransferase/glycogen phosphorylase"/>
    <property type="match status" value="1"/>
</dbReference>
<organism evidence="6 7">
    <name type="scientific">Paenibacillus prosopidis</name>
    <dbReference type="NCBI Taxonomy" id="630520"/>
    <lineage>
        <taxon>Bacteria</taxon>
        <taxon>Bacillati</taxon>
        <taxon>Bacillota</taxon>
        <taxon>Bacilli</taxon>
        <taxon>Bacillales</taxon>
        <taxon>Paenibacillaceae</taxon>
        <taxon>Paenibacillus</taxon>
    </lineage>
</organism>
<gene>
    <name evidence="6" type="ORF">DFP97_10727</name>
</gene>
<evidence type="ECO:0000256" key="1">
    <source>
        <dbReference type="ARBA" id="ARBA00006962"/>
    </source>
</evidence>
<dbReference type="PANTHER" id="PTHR43025:SF3">
    <property type="entry name" value="MONOGALACTOSYLDIACYLGLYCEROL SYNTHASE 1, CHLOROPLASTIC"/>
    <property type="match status" value="1"/>
</dbReference>
<evidence type="ECO:0000256" key="3">
    <source>
        <dbReference type="ARBA" id="ARBA00022679"/>
    </source>
</evidence>
<dbReference type="EMBL" id="QPJD01000007">
    <property type="protein sequence ID" value="RCW47828.1"/>
    <property type="molecule type" value="Genomic_DNA"/>
</dbReference>
<dbReference type="GO" id="GO:0016020">
    <property type="term" value="C:membrane"/>
    <property type="evidence" value="ECO:0007669"/>
    <property type="project" value="GOC"/>
</dbReference>
<evidence type="ECO:0000259" key="4">
    <source>
        <dbReference type="Pfam" id="PF00534"/>
    </source>
</evidence>
<comment type="similarity">
    <text evidence="1">Belongs to the glycosyltransferase 28 family.</text>
</comment>
<dbReference type="PANTHER" id="PTHR43025">
    <property type="entry name" value="MONOGALACTOSYLDIACYLGLYCEROL SYNTHASE"/>
    <property type="match status" value="1"/>
</dbReference>
<accession>A0A368W0F8</accession>
<feature type="domain" description="Glycosyl transferase family 1" evidence="4">
    <location>
        <begin position="235"/>
        <end position="347"/>
    </location>
</feature>
<evidence type="ECO:0000313" key="6">
    <source>
        <dbReference type="EMBL" id="RCW47828.1"/>
    </source>
</evidence>
<keyword evidence="7" id="KW-1185">Reference proteome</keyword>
<feature type="domain" description="Diacylglycerol glucosyltransferase N-terminal" evidence="5">
    <location>
        <begin position="23"/>
        <end position="184"/>
    </location>
</feature>
<dbReference type="Proteomes" id="UP000252415">
    <property type="component" value="Unassembled WGS sequence"/>
</dbReference>
<protein>
    <submittedName>
        <fullName evidence="6">Processive 1,2-diacylglycerol beta-glucosyltransferase</fullName>
    </submittedName>
</protein>
<dbReference type="InterPro" id="IPR050519">
    <property type="entry name" value="Glycosyltransf_28_UgtP"/>
</dbReference>
<dbReference type="InterPro" id="IPR009695">
    <property type="entry name" value="Diacylglyc_glucosyltr_N"/>
</dbReference>
<comment type="caution">
    <text evidence="6">The sequence shown here is derived from an EMBL/GenBank/DDBJ whole genome shotgun (WGS) entry which is preliminary data.</text>
</comment>
<dbReference type="GO" id="GO:0016758">
    <property type="term" value="F:hexosyltransferase activity"/>
    <property type="evidence" value="ECO:0007669"/>
    <property type="project" value="InterPro"/>
</dbReference>
<dbReference type="GO" id="GO:0009247">
    <property type="term" value="P:glycolipid biosynthetic process"/>
    <property type="evidence" value="ECO:0007669"/>
    <property type="project" value="InterPro"/>
</dbReference>
<dbReference type="AlphaFoldDB" id="A0A368W0F8"/>
<dbReference type="InterPro" id="IPR001296">
    <property type="entry name" value="Glyco_trans_1"/>
</dbReference>
<dbReference type="RefSeq" id="WP_114380248.1">
    <property type="nucleotide sequence ID" value="NZ_QPJD01000007.1"/>
</dbReference>
<dbReference type="OrthoDB" id="9815663at2"/>
<evidence type="ECO:0000313" key="7">
    <source>
        <dbReference type="Proteomes" id="UP000252415"/>
    </source>
</evidence>
<dbReference type="Pfam" id="PF00534">
    <property type="entry name" value="Glycos_transf_1"/>
    <property type="match status" value="1"/>
</dbReference>
<sequence>MVRFENNRQPKLLILYASYGEGHLQVARAIRDAMEEQGNYRTVMVDLMAESHPWLNEVTRRFYLKSYTHMPSLYGWMYDFTRPMKHDSLFGGLLHSFGRDKIRRILAIEQPDAVVHTFPIFALPELKRRMNFHPPSYAVITDFDLHRRWVHPSIERYYVATDDLKRELSLLGIPSRSIQVSGIPLKRGFRTTTASAELYERYRLQPDKPVVLIMAGAQGVMPDVTEICSGLLQDSNVQIALICGHNSLLKDSIEQQFRHHSGSSRLHVYGFVDQIHELMALSSCLITKPGGVTLSEAIAAGLPIFTYRPVPGQEKQNALYLQSKGAAVIANDPAELTEQILKLIGDPLRLTTSRMSIAQLQTSQTAADSIVLDILSNLRIMERASIL</sequence>
<keyword evidence="3 6" id="KW-0808">Transferase</keyword>
<dbReference type="Gene3D" id="3.40.50.2000">
    <property type="entry name" value="Glycogen Phosphorylase B"/>
    <property type="match status" value="1"/>
</dbReference>
<dbReference type="NCBIfam" id="NF010135">
    <property type="entry name" value="PRK13609.1"/>
    <property type="match status" value="1"/>
</dbReference>
<evidence type="ECO:0000259" key="5">
    <source>
        <dbReference type="Pfam" id="PF06925"/>
    </source>
</evidence>
<keyword evidence="2" id="KW-0328">Glycosyltransferase</keyword>
<dbReference type="Pfam" id="PF06925">
    <property type="entry name" value="MGDG_synth"/>
    <property type="match status" value="1"/>
</dbReference>
<name>A0A368W0F8_9BACL</name>
<reference evidence="6 7" key="1">
    <citation type="submission" date="2018-07" db="EMBL/GenBank/DDBJ databases">
        <title>Genomic Encyclopedia of Type Strains, Phase III (KMG-III): the genomes of soil and plant-associated and newly described type strains.</title>
        <authorList>
            <person name="Whitman W."/>
        </authorList>
    </citation>
    <scope>NUCLEOTIDE SEQUENCE [LARGE SCALE GENOMIC DNA]</scope>
    <source>
        <strain evidence="6 7">CECT 7506</strain>
    </source>
</reference>